<organism evidence="2 3">
    <name type="scientific">Thelohanellus kitauei</name>
    <name type="common">Myxosporean</name>
    <dbReference type="NCBI Taxonomy" id="669202"/>
    <lineage>
        <taxon>Eukaryota</taxon>
        <taxon>Metazoa</taxon>
        <taxon>Cnidaria</taxon>
        <taxon>Myxozoa</taxon>
        <taxon>Myxosporea</taxon>
        <taxon>Bivalvulida</taxon>
        <taxon>Platysporina</taxon>
        <taxon>Myxobolidae</taxon>
        <taxon>Thelohanellus</taxon>
    </lineage>
</organism>
<sequence>MKKPTLFFFLLIFQTAYSQTKGPNTCYIDAFNKDTTVALYSHVVGVGAPSYLYLKANENGYHLESYPHGSCNHTLPINYGNEANGFANVYISISLFKNAKPFASQQISLDVPFSENFVNLAYGEKIMDLYVDLKHDGSTLLPVSNNHNYLPYLPRSYSSGKGLDCAGLYYDGVYSVLKLTTKDNEYYYPSQHFSLIIEVKPEGDLPDDFSCKSITLHGWRARCEGPYNSRKPPVTNLVVPDNWGNIIMKFRLEDPFNLRRNKTARYSYSNGKLERVPEAHPSLQISNLKVVPYSSLSWSQLPGPNHIILGIYSEHTTTCSTISVQLYMRRVVYVDPVGYTNHLVASQSWEIPKISKYRHFSKRMEATSQTLRMCGVPVTVSGLPQQ</sequence>
<protein>
    <submittedName>
        <fullName evidence="2">Uncharacterized protein</fullName>
    </submittedName>
</protein>
<evidence type="ECO:0000313" key="2">
    <source>
        <dbReference type="EMBL" id="KII75200.1"/>
    </source>
</evidence>
<keyword evidence="1" id="KW-0732">Signal</keyword>
<dbReference type="Proteomes" id="UP000031668">
    <property type="component" value="Unassembled WGS sequence"/>
</dbReference>
<dbReference type="EMBL" id="JWZT01000010">
    <property type="protein sequence ID" value="KII75200.1"/>
    <property type="molecule type" value="Genomic_DNA"/>
</dbReference>
<reference evidence="2 3" key="1">
    <citation type="journal article" date="2014" name="Genome Biol. Evol.">
        <title>The genome of the myxosporean Thelohanellus kitauei shows adaptations to nutrient acquisition within its fish host.</title>
        <authorList>
            <person name="Yang Y."/>
            <person name="Xiong J."/>
            <person name="Zhou Z."/>
            <person name="Huo F."/>
            <person name="Miao W."/>
            <person name="Ran C."/>
            <person name="Liu Y."/>
            <person name="Zhang J."/>
            <person name="Feng J."/>
            <person name="Wang M."/>
            <person name="Wang M."/>
            <person name="Wang L."/>
            <person name="Yao B."/>
        </authorList>
    </citation>
    <scope>NUCLEOTIDE SEQUENCE [LARGE SCALE GENOMIC DNA]</scope>
    <source>
        <strain evidence="2">Wuqing</strain>
    </source>
</reference>
<feature type="chain" id="PRO_5002152990" evidence="1">
    <location>
        <begin position="19"/>
        <end position="386"/>
    </location>
</feature>
<feature type="signal peptide" evidence="1">
    <location>
        <begin position="1"/>
        <end position="18"/>
    </location>
</feature>
<name>A0A0C2NFR6_THEKT</name>
<comment type="caution">
    <text evidence="2">The sequence shown here is derived from an EMBL/GenBank/DDBJ whole genome shotgun (WGS) entry which is preliminary data.</text>
</comment>
<accession>A0A0C2NFR6</accession>
<gene>
    <name evidence="2" type="ORF">RF11_07619</name>
</gene>
<dbReference type="AlphaFoldDB" id="A0A0C2NFR6"/>
<proteinExistence type="predicted"/>
<evidence type="ECO:0000256" key="1">
    <source>
        <dbReference type="SAM" id="SignalP"/>
    </source>
</evidence>
<evidence type="ECO:0000313" key="3">
    <source>
        <dbReference type="Proteomes" id="UP000031668"/>
    </source>
</evidence>
<keyword evidence="3" id="KW-1185">Reference proteome</keyword>